<evidence type="ECO:0000313" key="5">
    <source>
        <dbReference type="Proteomes" id="UP001223802"/>
    </source>
</evidence>
<dbReference type="AlphaFoldDB" id="A0AA50QB68"/>
<sequence length="256" mass="28388">MKIGFIGTGALSEAMIRGICASELPARQIWITPRNRLRSASLEKEFEQVIVGDHNQTVVDNSDLLFITITPDQAESVLRALHFRDGQIVVNCVSTLTFTSALDLIDANVQLYKAIPLPPIAYHLGPIAFAPRNEDLRRFFNEMGTAVELRDEHQLRIVAPVTAQIASFYAIQATAEQWLQNKGIDPEQARRYVNTMYHALATLAIQSGVDSLSSLSNAAATAGGLNEQVLTQLTECGWLEDYSTSLDMIWTRLNQK</sequence>
<dbReference type="Gene3D" id="3.40.50.720">
    <property type="entry name" value="NAD(P)-binding Rossmann-like Domain"/>
    <property type="match status" value="1"/>
</dbReference>
<dbReference type="RefSeq" id="WP_306761065.1">
    <property type="nucleotide sequence ID" value="NZ_CP118224.1"/>
</dbReference>
<name>A0AA50QB68_9GAMM</name>
<organism evidence="4 5">
    <name type="scientific">Oceanimonas pelagia</name>
    <dbReference type="NCBI Taxonomy" id="3028314"/>
    <lineage>
        <taxon>Bacteria</taxon>
        <taxon>Pseudomonadati</taxon>
        <taxon>Pseudomonadota</taxon>
        <taxon>Gammaproteobacteria</taxon>
        <taxon>Aeromonadales</taxon>
        <taxon>Aeromonadaceae</taxon>
        <taxon>Oceanimonas</taxon>
    </lineage>
</organism>
<gene>
    <name evidence="4" type="ORF">PU634_12085</name>
</gene>
<accession>A0AA50QB68</accession>
<keyword evidence="5" id="KW-1185">Reference proteome</keyword>
<dbReference type="Pfam" id="PF03807">
    <property type="entry name" value="F420_oxidored"/>
    <property type="match status" value="1"/>
</dbReference>
<comment type="similarity">
    <text evidence="1">Belongs to the pyrroline-5-carboxylate reductase family.</text>
</comment>
<dbReference type="KEGG" id="ope:PU634_12085"/>
<dbReference type="PANTHER" id="PTHR11645:SF13">
    <property type="entry name" value="PYRROLINE-5-CARBOXYLATE REDUCTASE CATALYTIC N-TERMINAL DOMAIN-CONTAINING PROTEIN"/>
    <property type="match status" value="1"/>
</dbReference>
<evidence type="ECO:0000313" key="4">
    <source>
        <dbReference type="EMBL" id="WMC09849.1"/>
    </source>
</evidence>
<dbReference type="GO" id="GO:0004735">
    <property type="term" value="F:pyrroline-5-carboxylate reductase activity"/>
    <property type="evidence" value="ECO:0007669"/>
    <property type="project" value="InterPro"/>
</dbReference>
<reference evidence="4 5" key="1">
    <citation type="submission" date="2023-02" db="EMBL/GenBank/DDBJ databases">
        <title>Complete genome sequence of a novel bacterium Oceanimonas sp. NTOU-MSR1 isolated from marine coast sediment.</title>
        <authorList>
            <person name="Yang H.-T."/>
            <person name="Chen Y.-L."/>
            <person name="Ho Y.-N."/>
        </authorList>
    </citation>
    <scope>NUCLEOTIDE SEQUENCE [LARGE SCALE GENOMIC DNA]</scope>
    <source>
        <strain evidence="4 5">NTOU-MSR1</strain>
    </source>
</reference>
<dbReference type="InterPro" id="IPR028939">
    <property type="entry name" value="P5C_Rdtase_cat_N"/>
</dbReference>
<dbReference type="PIRSF" id="PIRSF000193">
    <property type="entry name" value="Pyrrol-5-carb_rd"/>
    <property type="match status" value="1"/>
</dbReference>
<dbReference type="PANTHER" id="PTHR11645">
    <property type="entry name" value="PYRROLINE-5-CARBOXYLATE REDUCTASE"/>
    <property type="match status" value="1"/>
</dbReference>
<dbReference type="GO" id="GO:0055129">
    <property type="term" value="P:L-proline biosynthetic process"/>
    <property type="evidence" value="ECO:0007669"/>
    <property type="project" value="TreeGrafter"/>
</dbReference>
<dbReference type="SUPFAM" id="SSF51735">
    <property type="entry name" value="NAD(P)-binding Rossmann-fold domains"/>
    <property type="match status" value="1"/>
</dbReference>
<proteinExistence type="inferred from homology"/>
<keyword evidence="2" id="KW-0521">NADP</keyword>
<feature type="domain" description="Pyrroline-5-carboxylate reductase catalytic N-terminal" evidence="3">
    <location>
        <begin position="2"/>
        <end position="93"/>
    </location>
</feature>
<dbReference type="EMBL" id="CP118224">
    <property type="protein sequence ID" value="WMC09849.1"/>
    <property type="molecule type" value="Genomic_DNA"/>
</dbReference>
<feature type="binding site" evidence="2">
    <location>
        <begin position="6"/>
        <end position="11"/>
    </location>
    <ligand>
        <name>NADP(+)</name>
        <dbReference type="ChEBI" id="CHEBI:58349"/>
    </ligand>
</feature>
<dbReference type="InterPro" id="IPR036291">
    <property type="entry name" value="NAD(P)-bd_dom_sf"/>
</dbReference>
<dbReference type="InterPro" id="IPR000304">
    <property type="entry name" value="Pyrroline-COOH_reductase"/>
</dbReference>
<feature type="binding site" evidence="2">
    <location>
        <position position="55"/>
    </location>
    <ligand>
        <name>NADPH</name>
        <dbReference type="ChEBI" id="CHEBI:57783"/>
    </ligand>
</feature>
<evidence type="ECO:0000256" key="1">
    <source>
        <dbReference type="ARBA" id="ARBA00005525"/>
    </source>
</evidence>
<evidence type="ECO:0000259" key="3">
    <source>
        <dbReference type="Pfam" id="PF03807"/>
    </source>
</evidence>
<protein>
    <submittedName>
        <fullName evidence="4">NAD(P)-binding domain-containing protein</fullName>
    </submittedName>
</protein>
<evidence type="ECO:0000256" key="2">
    <source>
        <dbReference type="PIRSR" id="PIRSR000193-1"/>
    </source>
</evidence>
<dbReference type="Proteomes" id="UP001223802">
    <property type="component" value="Chromosome"/>
</dbReference>